<dbReference type="Pfam" id="PF03732">
    <property type="entry name" value="Retrotrans_gag"/>
    <property type="match status" value="1"/>
</dbReference>
<name>A0AAP0LAU5_9MAGN</name>
<feature type="region of interest" description="Disordered" evidence="1">
    <location>
        <begin position="306"/>
        <end position="412"/>
    </location>
</feature>
<protein>
    <recommendedName>
        <fullName evidence="2">Retrotransposon gag domain-containing protein</fullName>
    </recommendedName>
</protein>
<feature type="region of interest" description="Disordered" evidence="1">
    <location>
        <begin position="1"/>
        <end position="23"/>
    </location>
</feature>
<dbReference type="InterPro" id="IPR005162">
    <property type="entry name" value="Retrotrans_gag_dom"/>
</dbReference>
<accession>A0AAP0LAU5</accession>
<feature type="region of interest" description="Disordered" evidence="1">
    <location>
        <begin position="61"/>
        <end position="95"/>
    </location>
</feature>
<feature type="compositionally biased region" description="Basic and acidic residues" evidence="1">
    <location>
        <begin position="468"/>
        <end position="477"/>
    </location>
</feature>
<dbReference type="PANTHER" id="PTHR33223">
    <property type="entry name" value="CCHC-TYPE DOMAIN-CONTAINING PROTEIN"/>
    <property type="match status" value="1"/>
</dbReference>
<feature type="compositionally biased region" description="Polar residues" evidence="1">
    <location>
        <begin position="12"/>
        <end position="21"/>
    </location>
</feature>
<reference evidence="3 4" key="1">
    <citation type="submission" date="2024-01" db="EMBL/GenBank/DDBJ databases">
        <title>Genome assemblies of Stephania.</title>
        <authorList>
            <person name="Yang L."/>
        </authorList>
    </citation>
    <scope>NUCLEOTIDE SEQUENCE [LARGE SCALE GENOMIC DNA]</scope>
    <source>
        <strain evidence="3">JXDWG</strain>
        <tissue evidence="3">Leaf</tissue>
    </source>
</reference>
<feature type="compositionally biased region" description="Basic and acidic residues" evidence="1">
    <location>
        <begin position="386"/>
        <end position="405"/>
    </location>
</feature>
<dbReference type="AlphaFoldDB" id="A0AAP0LAU5"/>
<comment type="caution">
    <text evidence="3">The sequence shown here is derived from an EMBL/GenBank/DDBJ whole genome shotgun (WGS) entry which is preliminary data.</text>
</comment>
<gene>
    <name evidence="3" type="ORF">Scep_002234</name>
</gene>
<organism evidence="3 4">
    <name type="scientific">Stephania cephalantha</name>
    <dbReference type="NCBI Taxonomy" id="152367"/>
    <lineage>
        <taxon>Eukaryota</taxon>
        <taxon>Viridiplantae</taxon>
        <taxon>Streptophyta</taxon>
        <taxon>Embryophyta</taxon>
        <taxon>Tracheophyta</taxon>
        <taxon>Spermatophyta</taxon>
        <taxon>Magnoliopsida</taxon>
        <taxon>Ranunculales</taxon>
        <taxon>Menispermaceae</taxon>
        <taxon>Menispermoideae</taxon>
        <taxon>Cissampelideae</taxon>
        <taxon>Stephania</taxon>
    </lineage>
</organism>
<dbReference type="Proteomes" id="UP001419268">
    <property type="component" value="Unassembled WGS sequence"/>
</dbReference>
<evidence type="ECO:0000313" key="4">
    <source>
        <dbReference type="Proteomes" id="UP001419268"/>
    </source>
</evidence>
<dbReference type="PANTHER" id="PTHR33223:SF11">
    <property type="entry name" value="ELEMENT PROTEIN, PUTATIVE-RELATED"/>
    <property type="match status" value="1"/>
</dbReference>
<sequence length="477" mass="53615">MADSRDAKDTGASGSQPSTVSVDDFQRLSDQMTAQERQIAKFIAYMSAQMTALVSTAPVTTATTTAPPSTETPTAPATTTTAEARAPVPPAEPAAPRPLALPVVTVPTIEAVVDTPTPSISEITGLSRDAKLVKEFIKLRPAYFSGERDHDKIKKWILSQEKLHLLLGIEDKLQPVLSYYTLDKGADVWWRTTMASRGSFTSWAYFKVEFYKQYFSASMLQRLKKKFMSLRQAEEETVMMYRDRYGYMRQFAGDLVKNDADDAFYFGDGLRPNIARHVIGTGARTLQEIYERALVQKTYELGREEERAAEGYDQGSDYDRRRRGKGQRRGDRGPQRGGAPVAPISAMPYTPPLHPHRHMAELPYHLPPDRHCQFHRHRDSSSCKVAKTEVETRMDHDRDSDNYRDKRNRPGSVVRSLAGDVVRWDTCLGSAHSRQHIPHSRAERVHMVAQPDAGATRSLIEEPSTSRTGKEKIGDYP</sequence>
<dbReference type="EMBL" id="JBBNAG010000001">
    <property type="protein sequence ID" value="KAK9167043.1"/>
    <property type="molecule type" value="Genomic_DNA"/>
</dbReference>
<keyword evidence="4" id="KW-1185">Reference proteome</keyword>
<evidence type="ECO:0000256" key="1">
    <source>
        <dbReference type="SAM" id="MobiDB-lite"/>
    </source>
</evidence>
<proteinExistence type="predicted"/>
<evidence type="ECO:0000259" key="2">
    <source>
        <dbReference type="Pfam" id="PF03732"/>
    </source>
</evidence>
<feature type="domain" description="Retrotransposon gag" evidence="2">
    <location>
        <begin position="183"/>
        <end position="272"/>
    </location>
</feature>
<evidence type="ECO:0000313" key="3">
    <source>
        <dbReference type="EMBL" id="KAK9167043.1"/>
    </source>
</evidence>
<feature type="compositionally biased region" description="Low complexity" evidence="1">
    <location>
        <begin position="61"/>
        <end position="86"/>
    </location>
</feature>
<feature type="region of interest" description="Disordered" evidence="1">
    <location>
        <begin position="448"/>
        <end position="477"/>
    </location>
</feature>